<feature type="region of interest" description="Disordered" evidence="1">
    <location>
        <begin position="198"/>
        <end position="224"/>
    </location>
</feature>
<keyword evidence="2" id="KW-0472">Membrane</keyword>
<proteinExistence type="predicted"/>
<keyword evidence="4" id="KW-1185">Reference proteome</keyword>
<dbReference type="Proteomes" id="UP001438707">
    <property type="component" value="Unassembled WGS sequence"/>
</dbReference>
<accession>A0AAW1SFB9</accession>
<reference evidence="3 4" key="1">
    <citation type="journal article" date="2024" name="Nat. Commun.">
        <title>Phylogenomics reveals the evolutionary origins of lichenization in chlorophyte algae.</title>
        <authorList>
            <person name="Puginier C."/>
            <person name="Libourel C."/>
            <person name="Otte J."/>
            <person name="Skaloud P."/>
            <person name="Haon M."/>
            <person name="Grisel S."/>
            <person name="Petersen M."/>
            <person name="Berrin J.G."/>
            <person name="Delaux P.M."/>
            <person name="Dal Grande F."/>
            <person name="Keller J."/>
        </authorList>
    </citation>
    <scope>NUCLEOTIDE SEQUENCE [LARGE SCALE GENOMIC DNA]</scope>
    <source>
        <strain evidence="3 4">SAG 2145</strain>
    </source>
</reference>
<feature type="region of interest" description="Disordered" evidence="1">
    <location>
        <begin position="297"/>
        <end position="335"/>
    </location>
</feature>
<sequence>MAPAETDAALRSRPVPERLQLQRSLKARVVLGTLLSAALILLVVDVLLQGQNAGNKPIYNNLDFFEFLLLGIGLGCLVAICGAFAWQRAEEHRLKGIKHQKASGSIVDIESDGQRVLKAAPVSHAEKAYIEAFGRKTDTQPEKGRATLDAKLQHAPSSPKGFTIKAVQDHEDRNNKRSSSGLSGRSWSLMRLFSSGRSLSSSEADQAHPPPAHAVNKPHDLSPLSHERYQSFTDSMHPVNVNQVWVDPTDMARNVSSPRGFERARMAQGSWDTATSGSSNMSNLFPAVSRIVVQGSRGTYAPDAPNQGNDSESDSDEEADKSSRTQGTGAAGQLRINELSPVLGARAEGSIMPAISHAFSEEPTILNPMKVHLSPPSRPDLRPQEWTGGAMRVVDAVAALKMSSKVDLLIALTLDEIMPRPKSGLLSRMMRLAPAACLPGSPSEQPRFCIRPGAHYLVGIHVLNAPGTSTTYDAWRLKLHSPTGQAVTLSLTKAQPGTGISHASAEWDPGHLLSAVNAAGDDAAASEAQQHVNLQAEIGLGKLDAPTDPSDRWTMRIPLQITRSDRPPQGAAGHQPMQGLEAFLEAWGTAAPAIQHATIGAAVQVNHASA</sequence>
<evidence type="ECO:0000313" key="4">
    <source>
        <dbReference type="Proteomes" id="UP001438707"/>
    </source>
</evidence>
<keyword evidence="2" id="KW-1133">Transmembrane helix</keyword>
<feature type="transmembrane region" description="Helical" evidence="2">
    <location>
        <begin position="29"/>
        <end position="47"/>
    </location>
</feature>
<gene>
    <name evidence="3" type="ORF">WJX74_000904</name>
</gene>
<evidence type="ECO:0000256" key="1">
    <source>
        <dbReference type="SAM" id="MobiDB-lite"/>
    </source>
</evidence>
<feature type="transmembrane region" description="Helical" evidence="2">
    <location>
        <begin position="67"/>
        <end position="86"/>
    </location>
</feature>
<name>A0AAW1SFB9_9CHLO</name>
<organism evidence="3 4">
    <name type="scientific">Apatococcus lobatus</name>
    <dbReference type="NCBI Taxonomy" id="904363"/>
    <lineage>
        <taxon>Eukaryota</taxon>
        <taxon>Viridiplantae</taxon>
        <taxon>Chlorophyta</taxon>
        <taxon>core chlorophytes</taxon>
        <taxon>Trebouxiophyceae</taxon>
        <taxon>Chlorellales</taxon>
        <taxon>Chlorellaceae</taxon>
        <taxon>Apatococcus</taxon>
    </lineage>
</organism>
<evidence type="ECO:0000256" key="2">
    <source>
        <dbReference type="SAM" id="Phobius"/>
    </source>
</evidence>
<keyword evidence="2" id="KW-0812">Transmembrane</keyword>
<comment type="caution">
    <text evidence="3">The sequence shown here is derived from an EMBL/GenBank/DDBJ whole genome shotgun (WGS) entry which is preliminary data.</text>
</comment>
<protein>
    <submittedName>
        <fullName evidence="3">Uncharacterized protein</fullName>
    </submittedName>
</protein>
<evidence type="ECO:0000313" key="3">
    <source>
        <dbReference type="EMBL" id="KAK9844333.1"/>
    </source>
</evidence>
<dbReference type="AlphaFoldDB" id="A0AAW1SFB9"/>
<dbReference type="EMBL" id="JALJOS010000001">
    <property type="protein sequence ID" value="KAK9844333.1"/>
    <property type="molecule type" value="Genomic_DNA"/>
</dbReference>